<dbReference type="AlphaFoldDB" id="A0A914RGD3"/>
<sequence length="105" mass="11818">MLNESVSIRPIISYIVQVAIESSNSAPNIRALLIDIIPKRIEVLEVVNDEVYGGSWAPDAHILVIASKESLYFVSREFEIISQEQLNPTSPGQCKLLSSFIYYFE</sequence>
<name>A0A914RGD3_PAREQ</name>
<keyword evidence="1" id="KW-1185">Reference proteome</keyword>
<evidence type="ECO:0000313" key="1">
    <source>
        <dbReference type="Proteomes" id="UP000887564"/>
    </source>
</evidence>
<accession>A0A914RGD3</accession>
<reference evidence="2" key="1">
    <citation type="submission" date="2022-11" db="UniProtKB">
        <authorList>
            <consortium name="WormBaseParasite"/>
        </authorList>
    </citation>
    <scope>IDENTIFICATION</scope>
</reference>
<dbReference type="WBParaSite" id="PEQ_0000078201-mRNA-1">
    <property type="protein sequence ID" value="PEQ_0000078201-mRNA-1"/>
    <property type="gene ID" value="PEQ_0000078201"/>
</dbReference>
<proteinExistence type="predicted"/>
<organism evidence="1 2">
    <name type="scientific">Parascaris equorum</name>
    <name type="common">Equine roundworm</name>
    <dbReference type="NCBI Taxonomy" id="6256"/>
    <lineage>
        <taxon>Eukaryota</taxon>
        <taxon>Metazoa</taxon>
        <taxon>Ecdysozoa</taxon>
        <taxon>Nematoda</taxon>
        <taxon>Chromadorea</taxon>
        <taxon>Rhabditida</taxon>
        <taxon>Spirurina</taxon>
        <taxon>Ascaridomorpha</taxon>
        <taxon>Ascaridoidea</taxon>
        <taxon>Ascarididae</taxon>
        <taxon>Parascaris</taxon>
    </lineage>
</organism>
<dbReference type="Proteomes" id="UP000887564">
    <property type="component" value="Unplaced"/>
</dbReference>
<evidence type="ECO:0000313" key="2">
    <source>
        <dbReference type="WBParaSite" id="PEQ_0000078201-mRNA-1"/>
    </source>
</evidence>
<protein>
    <submittedName>
        <fullName evidence="2">Uncharacterized protein</fullName>
    </submittedName>
</protein>